<feature type="coiled-coil region" evidence="5">
    <location>
        <begin position="196"/>
        <end position="276"/>
    </location>
</feature>
<dbReference type="InterPro" id="IPR017907">
    <property type="entry name" value="Znf_RING_CS"/>
</dbReference>
<keyword evidence="8" id="KW-1185">Reference proteome</keyword>
<dbReference type="InterPro" id="IPR057657">
    <property type="entry name" value="MAT1_CAK-anch"/>
</dbReference>
<reference evidence="7" key="1">
    <citation type="submission" date="2023-06" db="EMBL/GenBank/DDBJ databases">
        <authorList>
            <person name="Delattre M."/>
        </authorList>
    </citation>
    <scope>NUCLEOTIDE SEQUENCE</scope>
    <source>
        <strain evidence="7">AF72</strain>
    </source>
</reference>
<dbReference type="PROSITE" id="PS00518">
    <property type="entry name" value="ZF_RING_1"/>
    <property type="match status" value="1"/>
</dbReference>
<dbReference type="AlphaFoldDB" id="A0AA36C868"/>
<dbReference type="Pfam" id="PF06391">
    <property type="entry name" value="MAT1"/>
    <property type="match status" value="1"/>
</dbReference>
<feature type="non-terminal residue" evidence="7">
    <location>
        <position position="361"/>
    </location>
</feature>
<keyword evidence="3" id="KW-0862">Zinc</keyword>
<dbReference type="InterPro" id="IPR001841">
    <property type="entry name" value="Znf_RING"/>
</dbReference>
<evidence type="ECO:0000256" key="1">
    <source>
        <dbReference type="ARBA" id="ARBA00022723"/>
    </source>
</evidence>
<evidence type="ECO:0000313" key="8">
    <source>
        <dbReference type="Proteomes" id="UP001177023"/>
    </source>
</evidence>
<dbReference type="Pfam" id="PF25811">
    <property type="entry name" value="CAK-anch_MAT1"/>
    <property type="match status" value="1"/>
</dbReference>
<keyword evidence="5" id="KW-0175">Coiled coil</keyword>
<dbReference type="InterPro" id="IPR008011">
    <property type="entry name" value="Complex1_LYR_dom"/>
</dbReference>
<dbReference type="InterPro" id="IPR045297">
    <property type="entry name" value="Complex1_LYR_LYRM4"/>
</dbReference>
<name>A0AA36C868_9BILA</name>
<dbReference type="PANTHER" id="PTHR12683:SF13">
    <property type="entry name" value="CDK-ACTIVATING KINASE ASSEMBLY FACTOR MAT1"/>
    <property type="match status" value="1"/>
</dbReference>
<dbReference type="GO" id="GO:0016226">
    <property type="term" value="P:iron-sulfur cluster assembly"/>
    <property type="evidence" value="ECO:0007669"/>
    <property type="project" value="InterPro"/>
</dbReference>
<dbReference type="InterPro" id="IPR013083">
    <property type="entry name" value="Znf_RING/FYVE/PHD"/>
</dbReference>
<dbReference type="Proteomes" id="UP001177023">
    <property type="component" value="Unassembled WGS sequence"/>
</dbReference>
<dbReference type="Gene3D" id="3.30.40.10">
    <property type="entry name" value="Zinc/RING finger domain, C3HC4 (zinc finger)"/>
    <property type="match status" value="1"/>
</dbReference>
<gene>
    <name evidence="7" type="ORF">MSPICULIGERA_LOCUS2846</name>
</gene>
<evidence type="ECO:0000256" key="2">
    <source>
        <dbReference type="ARBA" id="ARBA00022771"/>
    </source>
</evidence>
<dbReference type="EMBL" id="CATQJA010000814">
    <property type="protein sequence ID" value="CAJ0564160.1"/>
    <property type="molecule type" value="Genomic_DNA"/>
</dbReference>
<feature type="domain" description="RING-type" evidence="6">
    <location>
        <begin position="94"/>
        <end position="137"/>
    </location>
</feature>
<dbReference type="PROSITE" id="PS50089">
    <property type="entry name" value="ZF_RING_2"/>
    <property type="match status" value="1"/>
</dbReference>
<evidence type="ECO:0000256" key="3">
    <source>
        <dbReference type="ARBA" id="ARBA00022833"/>
    </source>
</evidence>
<evidence type="ECO:0000256" key="4">
    <source>
        <dbReference type="PROSITE-ProRule" id="PRU00175"/>
    </source>
</evidence>
<dbReference type="CDD" id="cd20264">
    <property type="entry name" value="Complex1_LYR_LYRM4"/>
    <property type="match status" value="1"/>
</dbReference>
<evidence type="ECO:0000256" key="5">
    <source>
        <dbReference type="SAM" id="Coils"/>
    </source>
</evidence>
<keyword evidence="2 4" id="KW-0863">Zinc-finger</keyword>
<accession>A0AA36C868</accession>
<dbReference type="InterPro" id="IPR015877">
    <property type="entry name" value="MAT1_centre"/>
</dbReference>
<dbReference type="GO" id="GO:0006281">
    <property type="term" value="P:DNA repair"/>
    <property type="evidence" value="ECO:0007669"/>
    <property type="project" value="TreeGrafter"/>
</dbReference>
<dbReference type="Pfam" id="PF05347">
    <property type="entry name" value="Complex1_LYR"/>
    <property type="match status" value="1"/>
</dbReference>
<sequence>MSAIPKSNWIAIYKQLQREATKFPQTNYRSFFHRRIRDHFAKNSSVTDPQQQAELYKEAERNLQVLRRQAVVYSLYPHQKTVVEVNSDLKTRECRKCKSNEYTNKSLVMLVNECGHPLCRTCVDNLFARNAAPCEICGKMLKRNNFWEQVFEDPMVEKENFIRRRFKKVFNMKEEDFPTLRDFNDYLEHVEVLVMNLLYEENIEETEREVREYQKDQNEKLNVKDTKEIMKELRESNVAAEMILDRERKRQIEQDLEQKEEMERKKKLKKERKRNDGLTFAAHRIAGRPYFHRPMVIDTNGPPMLTINEIESGGYLRFIREPSAHRRAGGYTTSIACFKALLEVRLDLFAVKTMTPITASE</sequence>
<evidence type="ECO:0000313" key="7">
    <source>
        <dbReference type="EMBL" id="CAJ0564160.1"/>
    </source>
</evidence>
<dbReference type="PANTHER" id="PTHR12683">
    <property type="entry name" value="CDK-ACTIVATING KINASE ASSEMBLY FACTOR MAT1"/>
    <property type="match status" value="1"/>
</dbReference>
<protein>
    <recommendedName>
        <fullName evidence="6">RING-type domain-containing protein</fullName>
    </recommendedName>
</protein>
<keyword evidence="1" id="KW-0479">Metal-binding</keyword>
<dbReference type="SUPFAM" id="SSF57850">
    <property type="entry name" value="RING/U-box"/>
    <property type="match status" value="1"/>
</dbReference>
<dbReference type="GO" id="GO:0008270">
    <property type="term" value="F:zinc ion binding"/>
    <property type="evidence" value="ECO:0007669"/>
    <property type="project" value="UniProtKB-KW"/>
</dbReference>
<dbReference type="Pfam" id="PF17121">
    <property type="entry name" value="zf-C3HC4_5"/>
    <property type="match status" value="1"/>
</dbReference>
<comment type="caution">
    <text evidence="7">The sequence shown here is derived from an EMBL/GenBank/DDBJ whole genome shotgun (WGS) entry which is preliminary data.</text>
</comment>
<evidence type="ECO:0000259" key="6">
    <source>
        <dbReference type="PROSITE" id="PS50089"/>
    </source>
</evidence>
<dbReference type="GO" id="GO:0005675">
    <property type="term" value="C:transcription factor TFIIH holo complex"/>
    <property type="evidence" value="ECO:0007669"/>
    <property type="project" value="TreeGrafter"/>
</dbReference>
<proteinExistence type="predicted"/>
<organism evidence="7 8">
    <name type="scientific">Mesorhabditis spiculigera</name>
    <dbReference type="NCBI Taxonomy" id="96644"/>
    <lineage>
        <taxon>Eukaryota</taxon>
        <taxon>Metazoa</taxon>
        <taxon>Ecdysozoa</taxon>
        <taxon>Nematoda</taxon>
        <taxon>Chromadorea</taxon>
        <taxon>Rhabditida</taxon>
        <taxon>Rhabditina</taxon>
        <taxon>Rhabditomorpha</taxon>
        <taxon>Rhabditoidea</taxon>
        <taxon>Rhabditidae</taxon>
        <taxon>Mesorhabditinae</taxon>
        <taxon>Mesorhabditis</taxon>
    </lineage>
</organism>
<dbReference type="GO" id="GO:0006357">
    <property type="term" value="P:regulation of transcription by RNA polymerase II"/>
    <property type="evidence" value="ECO:0007669"/>
    <property type="project" value="TreeGrafter"/>
</dbReference>